<keyword evidence="2" id="KW-1185">Reference proteome</keyword>
<name>A0A4R3YL96_9GAMM</name>
<evidence type="ECO:0000313" key="2">
    <source>
        <dbReference type="Proteomes" id="UP000295719"/>
    </source>
</evidence>
<gene>
    <name evidence="1" type="ORF">EDC52_11062</name>
</gene>
<evidence type="ECO:0000313" key="1">
    <source>
        <dbReference type="EMBL" id="TCV93030.1"/>
    </source>
</evidence>
<accession>A0A4R3YL96</accession>
<dbReference type="AlphaFoldDB" id="A0A4R3YL96"/>
<sequence>MLKLLCQLPTLPPTASDTYPLFDWRSLRWPAYFKWHPDCAGGIKYVFKALVIGLLATACRERMTFEGTLYYAEGADIANYKVF</sequence>
<reference evidence="1 2" key="1">
    <citation type="submission" date="2019-03" db="EMBL/GenBank/DDBJ databases">
        <title>Genomic Encyclopedia of Type Strains, Phase IV (KMG-IV): sequencing the most valuable type-strain genomes for metagenomic binning, comparative biology and taxonomic classification.</title>
        <authorList>
            <person name="Goeker M."/>
        </authorList>
    </citation>
    <scope>NUCLEOTIDE SEQUENCE [LARGE SCALE GENOMIC DNA]</scope>
    <source>
        <strain evidence="1 2">DSM 19580</strain>
    </source>
</reference>
<organism evidence="1 2">
    <name type="scientific">Biostraticola tofi</name>
    <dbReference type="NCBI Taxonomy" id="466109"/>
    <lineage>
        <taxon>Bacteria</taxon>
        <taxon>Pseudomonadati</taxon>
        <taxon>Pseudomonadota</taxon>
        <taxon>Gammaproteobacteria</taxon>
        <taxon>Enterobacterales</taxon>
        <taxon>Bruguierivoracaceae</taxon>
        <taxon>Biostraticola</taxon>
    </lineage>
</organism>
<dbReference type="Proteomes" id="UP000295719">
    <property type="component" value="Unassembled WGS sequence"/>
</dbReference>
<protein>
    <submittedName>
        <fullName evidence="1">Uncharacterized protein</fullName>
    </submittedName>
</protein>
<dbReference type="EMBL" id="SMCR01000010">
    <property type="protein sequence ID" value="TCV93030.1"/>
    <property type="molecule type" value="Genomic_DNA"/>
</dbReference>
<comment type="caution">
    <text evidence="1">The sequence shown here is derived from an EMBL/GenBank/DDBJ whole genome shotgun (WGS) entry which is preliminary data.</text>
</comment>
<proteinExistence type="predicted"/>